<evidence type="ECO:0000256" key="4">
    <source>
        <dbReference type="ARBA" id="ARBA00022827"/>
    </source>
</evidence>
<evidence type="ECO:0000259" key="8">
    <source>
        <dbReference type="Pfam" id="PF01266"/>
    </source>
</evidence>
<dbReference type="GO" id="GO:0005737">
    <property type="term" value="C:cytoplasm"/>
    <property type="evidence" value="ECO:0007669"/>
    <property type="project" value="TreeGrafter"/>
</dbReference>
<sequence length="377" mass="42391">MHTPSLKVTINNIMSSKDPLQIVIVGGGILGLSAALVISEKLRINHQISVIAEYLPTGDSYTAEFTSAWAGAHFRPFPSRDGNDERMMQLTRITQCYFRQLALVAPNLTIKFIRAEEYLENPDHYYTETKYGYSEEMSEFEVLDLNKAPHAFAEDAWGTKYEAWVLDAPMYLNYLYRLLRNRYGVTFIRSKLASLKQVTEHITGTQVIINCSGMGLQYDGGYDETCFPIRGQTLLVSPPANLKEEVTITRQHSNGMWTFCIPRPNNGGWIVGGTKQVGETDPLPREEDTKALIERGSKFFPFLLKSDNQGNKNLDIIRINVGFRPARKNGLHLSLDQSHDIPVIHNYGAGGMGYELSYGAATKVYELLGTLLHQSKL</sequence>
<dbReference type="GO" id="GO:0071949">
    <property type="term" value="F:FAD binding"/>
    <property type="evidence" value="ECO:0007669"/>
    <property type="project" value="InterPro"/>
</dbReference>
<accession>A0A9P8AHU3</accession>
<dbReference type="InterPro" id="IPR006076">
    <property type="entry name" value="FAD-dep_OxRdtase"/>
</dbReference>
<evidence type="ECO:0000256" key="1">
    <source>
        <dbReference type="ARBA" id="ARBA00001974"/>
    </source>
</evidence>
<feature type="transmembrane region" description="Helical" evidence="7">
    <location>
        <begin position="20"/>
        <end position="38"/>
    </location>
</feature>
<name>A0A9P8AHU3_9ASCO</name>
<keyword evidence="10" id="KW-1185">Reference proteome</keyword>
<dbReference type="SUPFAM" id="SSF51971">
    <property type="entry name" value="Nucleotide-binding domain"/>
    <property type="match status" value="1"/>
</dbReference>
<evidence type="ECO:0000256" key="7">
    <source>
        <dbReference type="SAM" id="Phobius"/>
    </source>
</evidence>
<comment type="cofactor">
    <cofactor evidence="1 6">
        <name>FAD</name>
        <dbReference type="ChEBI" id="CHEBI:57692"/>
    </cofactor>
</comment>
<evidence type="ECO:0000313" key="10">
    <source>
        <dbReference type="Proteomes" id="UP000790833"/>
    </source>
</evidence>
<dbReference type="AlphaFoldDB" id="A0A9P8AHU3"/>
<reference evidence="9" key="1">
    <citation type="submission" date="2021-03" db="EMBL/GenBank/DDBJ databases">
        <authorList>
            <person name="Palmer J.M."/>
        </authorList>
    </citation>
    <scope>NUCLEOTIDE SEQUENCE</scope>
    <source>
        <strain evidence="9">ARV_011</strain>
    </source>
</reference>
<dbReference type="InterPro" id="IPR023209">
    <property type="entry name" value="DAO"/>
</dbReference>
<dbReference type="GO" id="GO:0003884">
    <property type="term" value="F:D-amino-acid oxidase activity"/>
    <property type="evidence" value="ECO:0007669"/>
    <property type="project" value="InterPro"/>
</dbReference>
<feature type="binding site" evidence="6">
    <location>
        <position position="351"/>
    </location>
    <ligand>
        <name>D-dopa</name>
        <dbReference type="ChEBI" id="CHEBI:149689"/>
    </ligand>
</feature>
<dbReference type="PIRSF" id="PIRSF000189">
    <property type="entry name" value="D-aa_oxidase"/>
    <property type="match status" value="1"/>
</dbReference>
<dbReference type="SUPFAM" id="SSF54373">
    <property type="entry name" value="FAD-linked reductases, C-terminal domain"/>
    <property type="match status" value="1"/>
</dbReference>
<evidence type="ECO:0000256" key="6">
    <source>
        <dbReference type="PIRSR" id="PIRSR000189-1"/>
    </source>
</evidence>
<organism evidence="9 10">
    <name type="scientific">Scheffersomyces spartinae</name>
    <dbReference type="NCBI Taxonomy" id="45513"/>
    <lineage>
        <taxon>Eukaryota</taxon>
        <taxon>Fungi</taxon>
        <taxon>Dikarya</taxon>
        <taxon>Ascomycota</taxon>
        <taxon>Saccharomycotina</taxon>
        <taxon>Pichiomycetes</taxon>
        <taxon>Debaryomycetaceae</taxon>
        <taxon>Scheffersomyces</taxon>
    </lineage>
</organism>
<evidence type="ECO:0000256" key="2">
    <source>
        <dbReference type="ARBA" id="ARBA00006730"/>
    </source>
</evidence>
<comment type="similarity">
    <text evidence="2">Belongs to the DAMOX/DASOX family.</text>
</comment>
<dbReference type="PROSITE" id="PS00677">
    <property type="entry name" value="DAO"/>
    <property type="match status" value="1"/>
</dbReference>
<dbReference type="Pfam" id="PF01266">
    <property type="entry name" value="DAO"/>
    <property type="match status" value="1"/>
</dbReference>
<dbReference type="Gene3D" id="3.40.50.720">
    <property type="entry name" value="NAD(P)-binding Rossmann-like Domain"/>
    <property type="match status" value="1"/>
</dbReference>
<keyword evidence="7" id="KW-1133">Transmembrane helix</keyword>
<dbReference type="Gene3D" id="3.30.9.10">
    <property type="entry name" value="D-Amino Acid Oxidase, subunit A, domain 2"/>
    <property type="match status" value="1"/>
</dbReference>
<feature type="domain" description="FAD dependent oxidoreductase" evidence="8">
    <location>
        <begin position="22"/>
        <end position="363"/>
    </location>
</feature>
<comment type="caution">
    <text evidence="9">The sequence shown here is derived from an EMBL/GenBank/DDBJ whole genome shotgun (WGS) entry which is preliminary data.</text>
</comment>
<evidence type="ECO:0000313" key="9">
    <source>
        <dbReference type="EMBL" id="KAG7193153.1"/>
    </source>
</evidence>
<keyword evidence="5" id="KW-0560">Oxidoreductase</keyword>
<dbReference type="EMBL" id="JAHMUF010000013">
    <property type="protein sequence ID" value="KAG7193153.1"/>
    <property type="molecule type" value="Genomic_DNA"/>
</dbReference>
<evidence type="ECO:0000256" key="5">
    <source>
        <dbReference type="ARBA" id="ARBA00023002"/>
    </source>
</evidence>
<gene>
    <name evidence="9" type="ORF">KQ657_000907</name>
</gene>
<protein>
    <recommendedName>
        <fullName evidence="8">FAD dependent oxidoreductase domain-containing protein</fullName>
    </recommendedName>
</protein>
<dbReference type="PANTHER" id="PTHR11530:SF26">
    <property type="entry name" value="FAD DEPENDENT OXIDOREDUCTASE SUPERFAMILY (AFU_ORTHOLOGUE AFUA_5G13940)"/>
    <property type="match status" value="1"/>
</dbReference>
<keyword evidence="7" id="KW-0472">Membrane</keyword>
<dbReference type="RefSeq" id="XP_043048701.1">
    <property type="nucleotide sequence ID" value="XM_043191729.1"/>
</dbReference>
<dbReference type="GeneID" id="66114281"/>
<keyword evidence="4 6" id="KW-0274">FAD</keyword>
<dbReference type="Proteomes" id="UP000790833">
    <property type="component" value="Unassembled WGS sequence"/>
</dbReference>
<evidence type="ECO:0000256" key="3">
    <source>
        <dbReference type="ARBA" id="ARBA00022630"/>
    </source>
</evidence>
<proteinExistence type="inferred from homology"/>
<dbReference type="OrthoDB" id="2015447at2759"/>
<feature type="binding site" evidence="6">
    <location>
        <begin position="66"/>
        <end position="67"/>
    </location>
    <ligand>
        <name>FAD</name>
        <dbReference type="ChEBI" id="CHEBI:57692"/>
    </ligand>
</feature>
<dbReference type="PANTHER" id="PTHR11530">
    <property type="entry name" value="D-AMINO ACID OXIDASE"/>
    <property type="match status" value="1"/>
</dbReference>
<dbReference type="InterPro" id="IPR006181">
    <property type="entry name" value="D-amino_acid_oxidase_CS"/>
</dbReference>
<dbReference type="GO" id="GO:0019478">
    <property type="term" value="P:D-amino acid catabolic process"/>
    <property type="evidence" value="ECO:0007669"/>
    <property type="project" value="TreeGrafter"/>
</dbReference>
<keyword evidence="7" id="KW-0812">Transmembrane</keyword>
<keyword evidence="3" id="KW-0285">Flavoprotein</keyword>